<dbReference type="Gene3D" id="2.130.10.10">
    <property type="entry name" value="YVTN repeat-like/Quinoprotein amine dehydrogenase"/>
    <property type="match status" value="1"/>
</dbReference>
<gene>
    <name evidence="3" type="ORF">UV8b_04983</name>
    <name evidence="2" type="ORF">UVI_02062430</name>
</gene>
<organism evidence="2 5">
    <name type="scientific">Ustilaginoidea virens</name>
    <name type="common">Rice false smut fungus</name>
    <name type="synonym">Villosiclava virens</name>
    <dbReference type="NCBI Taxonomy" id="1159556"/>
    <lineage>
        <taxon>Eukaryota</taxon>
        <taxon>Fungi</taxon>
        <taxon>Dikarya</taxon>
        <taxon>Ascomycota</taxon>
        <taxon>Pezizomycotina</taxon>
        <taxon>Sordariomycetes</taxon>
        <taxon>Hypocreomycetidae</taxon>
        <taxon>Hypocreales</taxon>
        <taxon>Clavicipitaceae</taxon>
        <taxon>Ustilaginoidea</taxon>
    </lineage>
</organism>
<evidence type="ECO:0000256" key="1">
    <source>
        <dbReference type="SAM" id="SignalP"/>
    </source>
</evidence>
<reference evidence="2" key="1">
    <citation type="journal article" date="2016" name="Genome Announc.">
        <title>Genome Sequence of Ustilaginoidea virens IPU010, a Rice Pathogenic Fungus Causing False Smut.</title>
        <authorList>
            <person name="Kumagai T."/>
            <person name="Ishii T."/>
            <person name="Terai G."/>
            <person name="Umemura M."/>
            <person name="Machida M."/>
            <person name="Asai K."/>
        </authorList>
    </citation>
    <scope>NUCLEOTIDE SEQUENCE [LARGE SCALE GENOMIC DNA]</scope>
    <source>
        <strain evidence="2">IPU010</strain>
    </source>
</reference>
<evidence type="ECO:0000313" key="2">
    <source>
        <dbReference type="EMBL" id="GAO19261.1"/>
    </source>
</evidence>
<dbReference type="KEGG" id="uvi:66065761"/>
<reference evidence="3" key="3">
    <citation type="submission" date="2020-03" db="EMBL/GenBank/DDBJ databases">
        <title>A mixture of massive structural variations and highly conserved coding sequences in Ustilaginoidea virens genome.</title>
        <authorList>
            <person name="Zhang K."/>
            <person name="Zhao Z."/>
            <person name="Zhang Z."/>
            <person name="Li Y."/>
            <person name="Hsiang T."/>
            <person name="Sun W."/>
        </authorList>
    </citation>
    <scope>NUCLEOTIDE SEQUENCE</scope>
    <source>
        <strain evidence="3">UV-8b</strain>
    </source>
</reference>
<protein>
    <submittedName>
        <fullName evidence="2">Uncharacterized protein</fullName>
    </submittedName>
</protein>
<dbReference type="AlphaFoldDB" id="A0A063BTF5"/>
<evidence type="ECO:0000313" key="4">
    <source>
        <dbReference type="Proteomes" id="UP000027002"/>
    </source>
</evidence>
<dbReference type="RefSeq" id="XP_042998415.1">
    <property type="nucleotide sequence ID" value="XM_043142481.1"/>
</dbReference>
<proteinExistence type="predicted"/>
<dbReference type="SUPFAM" id="SSF63829">
    <property type="entry name" value="Calcium-dependent phosphotriesterase"/>
    <property type="match status" value="1"/>
</dbReference>
<dbReference type="Proteomes" id="UP000027002">
    <property type="component" value="Chromosome 4"/>
</dbReference>
<dbReference type="OrthoDB" id="4449395at2759"/>
<dbReference type="InterPro" id="IPR015943">
    <property type="entry name" value="WD40/YVTN_repeat-like_dom_sf"/>
</dbReference>
<dbReference type="Proteomes" id="UP000054053">
    <property type="component" value="Unassembled WGS sequence"/>
</dbReference>
<evidence type="ECO:0000313" key="3">
    <source>
        <dbReference type="EMBL" id="QUC20742.1"/>
    </source>
</evidence>
<dbReference type="EMBL" id="BBTG02000076">
    <property type="protein sequence ID" value="GAO19261.1"/>
    <property type="molecule type" value="Genomic_DNA"/>
</dbReference>
<dbReference type="GeneID" id="66065761"/>
<accession>A0A063BTF5</accession>
<dbReference type="HOGENOM" id="CLU_062660_0_0_1"/>
<dbReference type="EMBL" id="CP072756">
    <property type="protein sequence ID" value="QUC20742.1"/>
    <property type="molecule type" value="Genomic_DNA"/>
</dbReference>
<reference evidence="5" key="2">
    <citation type="journal article" date="2016" name="Genome Announc.">
        <title>Genome sequence of Ustilaginoidea virens IPU010, a rice pathogenic fungus causing false smut.</title>
        <authorList>
            <person name="Kumagai T."/>
            <person name="Ishii T."/>
            <person name="Terai G."/>
            <person name="Umemura M."/>
            <person name="Machida M."/>
            <person name="Asai K."/>
        </authorList>
    </citation>
    <scope>NUCLEOTIDE SEQUENCE [LARGE SCALE GENOMIC DNA]</scope>
    <source>
        <strain evidence="5">IPU010</strain>
    </source>
</reference>
<name>A0A063BTF5_USTVR</name>
<keyword evidence="1" id="KW-0732">Signal</keyword>
<feature type="signal peptide" evidence="1">
    <location>
        <begin position="1"/>
        <end position="19"/>
    </location>
</feature>
<dbReference type="STRING" id="1159556.A0A063BTF5"/>
<sequence length="368" mass="39710">MKGLRGGIWSCLLVAQTAASPTPDVSRRAAEPHLITGLYSSAQEPAQIVIHDTAGKPSWTWSVKNAKGISSALLQCMYSKCKKGLCVAPEQKWADGGNRVLAIQGTAAFLINHHPGRPTDKQVTFGICLNRDGMENSHTAELLPDGKMVLSTTNDAMTGNLRVFDTRAGQDVDAAPVQELDGIPATHSLVWDSANSLLWAASNDKSPQSPGSRSILTAYKYSGGRFDAKPQVRQVISPAKQLTEEWGQNTPWWDGAHTMAPIPGQRKLLVSTDSDVHAYDIGSGKLEHGGAVVQKYLGGFQPVGTRGSLPRSDIKSVSFLPDGKAVYVQARWGAVTGTQVNVLAGGKRQDSIFNQELYKSRWFTGTTW</sequence>
<keyword evidence="4" id="KW-1185">Reference proteome</keyword>
<evidence type="ECO:0000313" key="5">
    <source>
        <dbReference type="Proteomes" id="UP000054053"/>
    </source>
</evidence>
<feature type="chain" id="PRO_5008195939" evidence="1">
    <location>
        <begin position="20"/>
        <end position="368"/>
    </location>
</feature>